<name>A0A1H5ST50_9ACTN</name>
<evidence type="ECO:0000313" key="1">
    <source>
        <dbReference type="EMBL" id="SEF53729.1"/>
    </source>
</evidence>
<protein>
    <submittedName>
        <fullName evidence="1">Uncharacterized protein</fullName>
    </submittedName>
</protein>
<dbReference type="RefSeq" id="WP_103883677.1">
    <property type="nucleotide sequence ID" value="NZ_FNVU01000001.1"/>
</dbReference>
<evidence type="ECO:0000313" key="2">
    <source>
        <dbReference type="Proteomes" id="UP000236754"/>
    </source>
</evidence>
<organism evidence="1 2">
    <name type="scientific">Actinacidiphila yanglinensis</name>
    <dbReference type="NCBI Taxonomy" id="310779"/>
    <lineage>
        <taxon>Bacteria</taxon>
        <taxon>Bacillati</taxon>
        <taxon>Actinomycetota</taxon>
        <taxon>Actinomycetes</taxon>
        <taxon>Kitasatosporales</taxon>
        <taxon>Streptomycetaceae</taxon>
        <taxon>Actinacidiphila</taxon>
    </lineage>
</organism>
<sequence>MTGPAPDDEPPEHLRYARYLEELEAVADSDACALVAAVLEDEDALMAESAVCRHLDRRAERALTDPAFTDWARGMAAVVADRPFLARRLGEWGLLRALALDEPWAAEELTGASDWFQRTVTTTPAVTSRDALGLLAARGRTRRIRNAASLRLRLRLRQPNGPR</sequence>
<reference evidence="1 2" key="1">
    <citation type="submission" date="2016-10" db="EMBL/GenBank/DDBJ databases">
        <authorList>
            <person name="de Groot N.N."/>
        </authorList>
    </citation>
    <scope>NUCLEOTIDE SEQUENCE [LARGE SCALE GENOMIC DNA]</scope>
    <source>
        <strain evidence="1 2">CGMCC 4.2023</strain>
    </source>
</reference>
<dbReference type="EMBL" id="FNVU01000001">
    <property type="protein sequence ID" value="SEF53729.1"/>
    <property type="molecule type" value="Genomic_DNA"/>
</dbReference>
<dbReference type="Proteomes" id="UP000236754">
    <property type="component" value="Unassembled WGS sequence"/>
</dbReference>
<proteinExistence type="predicted"/>
<gene>
    <name evidence="1" type="ORF">SAMN05216223_101266</name>
</gene>
<dbReference type="OrthoDB" id="4563535at2"/>
<keyword evidence="2" id="KW-1185">Reference proteome</keyword>
<accession>A0A1H5ST50</accession>
<dbReference type="AlphaFoldDB" id="A0A1H5ST50"/>